<sequence length="99" mass="10713">MLGPEVLEVPTVTPIFGSVSRSDILALIKETLLKDPQGSRVVLEAESLELVGLDPEHDGENRIKRLGTFEVRITPGAGTDGKNLEPVIRILQVVPEESS</sequence>
<protein>
    <submittedName>
        <fullName evidence="1">Uncharacterized protein</fullName>
    </submittedName>
</protein>
<gene>
    <name evidence="1" type="ORF">ONZ43_g6528</name>
</gene>
<dbReference type="EMBL" id="JAPESX010002367">
    <property type="protein sequence ID" value="KAJ8108100.1"/>
    <property type="molecule type" value="Genomic_DNA"/>
</dbReference>
<evidence type="ECO:0000313" key="2">
    <source>
        <dbReference type="Proteomes" id="UP001153334"/>
    </source>
</evidence>
<organism evidence="1 2">
    <name type="scientific">Nemania bipapillata</name>
    <dbReference type="NCBI Taxonomy" id="110536"/>
    <lineage>
        <taxon>Eukaryota</taxon>
        <taxon>Fungi</taxon>
        <taxon>Dikarya</taxon>
        <taxon>Ascomycota</taxon>
        <taxon>Pezizomycotina</taxon>
        <taxon>Sordariomycetes</taxon>
        <taxon>Xylariomycetidae</taxon>
        <taxon>Xylariales</taxon>
        <taxon>Xylariaceae</taxon>
        <taxon>Nemania</taxon>
    </lineage>
</organism>
<evidence type="ECO:0000313" key="1">
    <source>
        <dbReference type="EMBL" id="KAJ8108100.1"/>
    </source>
</evidence>
<comment type="caution">
    <text evidence="1">The sequence shown here is derived from an EMBL/GenBank/DDBJ whole genome shotgun (WGS) entry which is preliminary data.</text>
</comment>
<keyword evidence="2" id="KW-1185">Reference proteome</keyword>
<name>A0ACC2HYL1_9PEZI</name>
<accession>A0ACC2HYL1</accession>
<proteinExistence type="predicted"/>
<reference evidence="1" key="1">
    <citation type="submission" date="2022-11" db="EMBL/GenBank/DDBJ databases">
        <title>Genome Sequence of Nemania bipapillata.</title>
        <authorList>
            <person name="Buettner E."/>
        </authorList>
    </citation>
    <scope>NUCLEOTIDE SEQUENCE</scope>
    <source>
        <strain evidence="1">CP14</strain>
    </source>
</reference>
<dbReference type="Proteomes" id="UP001153334">
    <property type="component" value="Unassembled WGS sequence"/>
</dbReference>